<accession>A0A5D0G8J2</accession>
<dbReference type="Proteomes" id="UP000324550">
    <property type="component" value="Unassembled WGS sequence"/>
</dbReference>
<keyword evidence="3" id="KW-1185">Reference proteome</keyword>
<sequence length="164" mass="19219">MKKLIIITLAFGIFVGCKNEEKQPVKPLKSYDRIEDLQWLIGNWTNISEESQSYENWSKLNDSTLFSHSFTLVENDTVFAEHVLVQQNKDEVLFTVTAYNQNDNRPVIFKMLPTDNKVYTFENPDHDFPTKISYSNPVKDSIFAWIEGTIKGENRKVDFKFKRK</sequence>
<protein>
    <recommendedName>
        <fullName evidence="1">DUF6265 domain-containing protein</fullName>
    </recommendedName>
</protein>
<evidence type="ECO:0000313" key="3">
    <source>
        <dbReference type="Proteomes" id="UP000324550"/>
    </source>
</evidence>
<evidence type="ECO:0000313" key="2">
    <source>
        <dbReference type="EMBL" id="TYA55154.1"/>
    </source>
</evidence>
<name>A0A5D0G8J2_9FLAO</name>
<dbReference type="InterPro" id="IPR046232">
    <property type="entry name" value="DUF6265"/>
</dbReference>
<evidence type="ECO:0000259" key="1">
    <source>
        <dbReference type="Pfam" id="PF19780"/>
    </source>
</evidence>
<dbReference type="PROSITE" id="PS51257">
    <property type="entry name" value="PROKAR_LIPOPROTEIN"/>
    <property type="match status" value="1"/>
</dbReference>
<organism evidence="2 3">
    <name type="scientific">Formosa maritima</name>
    <dbReference type="NCBI Taxonomy" id="2592046"/>
    <lineage>
        <taxon>Bacteria</taxon>
        <taxon>Pseudomonadati</taxon>
        <taxon>Bacteroidota</taxon>
        <taxon>Flavobacteriia</taxon>
        <taxon>Flavobacteriales</taxon>
        <taxon>Flavobacteriaceae</taxon>
        <taxon>Formosa</taxon>
    </lineage>
</organism>
<reference evidence="2 3" key="1">
    <citation type="submission" date="2019-08" db="EMBL/GenBank/DDBJ databases">
        <title>Formosa sediminis sp. nov., isolated from marine sediment.</title>
        <authorList>
            <person name="Cao W.R."/>
        </authorList>
    </citation>
    <scope>NUCLEOTIDE SEQUENCE [LARGE SCALE GENOMIC DNA]</scope>
    <source>
        <strain evidence="2 3">1494</strain>
    </source>
</reference>
<feature type="domain" description="DUF6265" evidence="1">
    <location>
        <begin position="38"/>
        <end position="147"/>
    </location>
</feature>
<dbReference type="OrthoDB" id="5382295at2"/>
<dbReference type="RefSeq" id="WP_148455043.1">
    <property type="nucleotide sequence ID" value="NZ_VSFC01000042.1"/>
</dbReference>
<comment type="caution">
    <text evidence="2">The sequence shown here is derived from an EMBL/GenBank/DDBJ whole genome shotgun (WGS) entry which is preliminary data.</text>
</comment>
<dbReference type="Pfam" id="PF19780">
    <property type="entry name" value="DUF6265"/>
    <property type="match status" value="1"/>
</dbReference>
<dbReference type="AlphaFoldDB" id="A0A5D0G8J2"/>
<proteinExistence type="predicted"/>
<gene>
    <name evidence="2" type="ORF">FVF61_07790</name>
</gene>
<dbReference type="EMBL" id="VSFC01000042">
    <property type="protein sequence ID" value="TYA55154.1"/>
    <property type="molecule type" value="Genomic_DNA"/>
</dbReference>